<reference evidence="1" key="2">
    <citation type="journal article" date="2015" name="Data Brief">
        <title>Shoot transcriptome of the giant reed, Arundo donax.</title>
        <authorList>
            <person name="Barrero R.A."/>
            <person name="Guerrero F.D."/>
            <person name="Moolhuijzen P."/>
            <person name="Goolsby J.A."/>
            <person name="Tidwell J."/>
            <person name="Bellgard S.E."/>
            <person name="Bellgard M.I."/>
        </authorList>
    </citation>
    <scope>NUCLEOTIDE SEQUENCE</scope>
    <source>
        <tissue evidence="1">Shoot tissue taken approximately 20 cm above the soil surface</tissue>
    </source>
</reference>
<organism evidence="1">
    <name type="scientific">Arundo donax</name>
    <name type="common">Giant reed</name>
    <name type="synonym">Donax arundinaceus</name>
    <dbReference type="NCBI Taxonomy" id="35708"/>
    <lineage>
        <taxon>Eukaryota</taxon>
        <taxon>Viridiplantae</taxon>
        <taxon>Streptophyta</taxon>
        <taxon>Embryophyta</taxon>
        <taxon>Tracheophyta</taxon>
        <taxon>Spermatophyta</taxon>
        <taxon>Magnoliopsida</taxon>
        <taxon>Liliopsida</taxon>
        <taxon>Poales</taxon>
        <taxon>Poaceae</taxon>
        <taxon>PACMAD clade</taxon>
        <taxon>Arundinoideae</taxon>
        <taxon>Arundineae</taxon>
        <taxon>Arundo</taxon>
    </lineage>
</organism>
<dbReference type="AlphaFoldDB" id="A0A0A9F381"/>
<reference evidence="1" key="1">
    <citation type="submission" date="2014-09" db="EMBL/GenBank/DDBJ databases">
        <authorList>
            <person name="Magalhaes I.L.F."/>
            <person name="Oliveira U."/>
            <person name="Santos F.R."/>
            <person name="Vidigal T.H.D.A."/>
            <person name="Brescovit A.D."/>
            <person name="Santos A.J."/>
        </authorList>
    </citation>
    <scope>NUCLEOTIDE SEQUENCE</scope>
    <source>
        <tissue evidence="1">Shoot tissue taken approximately 20 cm above the soil surface</tissue>
    </source>
</reference>
<accession>A0A0A9F381</accession>
<name>A0A0A9F381_ARUDO</name>
<dbReference type="EMBL" id="GBRH01190406">
    <property type="protein sequence ID" value="JAE07490.1"/>
    <property type="molecule type" value="Transcribed_RNA"/>
</dbReference>
<proteinExistence type="predicted"/>
<evidence type="ECO:0000313" key="1">
    <source>
        <dbReference type="EMBL" id="JAE07490.1"/>
    </source>
</evidence>
<protein>
    <submittedName>
        <fullName evidence="1">EMB2761 (EMBRYO DEFECTIVE 2761)</fullName>
    </submittedName>
</protein>
<sequence length="73" mass="8514">MRPGTKIPPLFSNVVNCDRFFLNALQNLQLIRLIECFNPLLSLFPGHLLPYQWEVPSDDPIHLLFNLLEVLIR</sequence>